<dbReference type="RefSeq" id="WP_092896380.1">
    <property type="nucleotide sequence ID" value="NZ_FOKK01000005.1"/>
</dbReference>
<dbReference type="AlphaFoldDB" id="A0A1I0Z782"/>
<dbReference type="EMBL" id="FOKK01000005">
    <property type="protein sequence ID" value="SFB20278.1"/>
    <property type="molecule type" value="Genomic_DNA"/>
</dbReference>
<accession>A0A1I0Z782</accession>
<dbReference type="STRING" id="237018.SAMN04489723_105241"/>
<dbReference type="Proteomes" id="UP000198790">
    <property type="component" value="Unassembled WGS sequence"/>
</dbReference>
<sequence length="140" mass="16819">MDPILKKMTWKEGMNIQLWNIPSELKELISTWEKDGLINPEAKPDFMVAFVQTEEEVMQYFFEMQAKAPDDQQLWMAYPKGTSKRYKAKINRDFGWKYLGEFDYEGVRQIAINEDWSALRFRNKKHIKTLTRRFSVKDQK</sequence>
<reference evidence="1 2" key="1">
    <citation type="submission" date="2016-10" db="EMBL/GenBank/DDBJ databases">
        <authorList>
            <person name="de Groot N.N."/>
        </authorList>
    </citation>
    <scope>NUCLEOTIDE SEQUENCE [LARGE SCALE GENOMIC DNA]</scope>
    <source>
        <strain evidence="1 2">DSM 23399</strain>
    </source>
</reference>
<evidence type="ECO:0000313" key="2">
    <source>
        <dbReference type="Proteomes" id="UP000198790"/>
    </source>
</evidence>
<gene>
    <name evidence="1" type="ORF">SAMN04489723_105241</name>
</gene>
<evidence type="ECO:0000313" key="1">
    <source>
        <dbReference type="EMBL" id="SFB20278.1"/>
    </source>
</evidence>
<keyword evidence="2" id="KW-1185">Reference proteome</keyword>
<dbReference type="OrthoDB" id="9800461at2"/>
<name>A0A1I0Z782_9BACT</name>
<protein>
    <submittedName>
        <fullName evidence="1">Uncharacterized protein</fullName>
    </submittedName>
</protein>
<proteinExistence type="predicted"/>
<organism evidence="1 2">
    <name type="scientific">Algoriphagus aquimarinus</name>
    <dbReference type="NCBI Taxonomy" id="237018"/>
    <lineage>
        <taxon>Bacteria</taxon>
        <taxon>Pseudomonadati</taxon>
        <taxon>Bacteroidota</taxon>
        <taxon>Cytophagia</taxon>
        <taxon>Cytophagales</taxon>
        <taxon>Cyclobacteriaceae</taxon>
        <taxon>Algoriphagus</taxon>
    </lineage>
</organism>